<name>A0A420P0U5_FUSOX</name>
<comment type="caution">
    <text evidence="1">The sequence shown here is derived from an EMBL/GenBank/DDBJ whole genome shotgun (WGS) entry which is preliminary data.</text>
</comment>
<proteinExistence type="predicted"/>
<evidence type="ECO:0000313" key="1">
    <source>
        <dbReference type="EMBL" id="RKK86161.1"/>
    </source>
</evidence>
<sequence>MQWGGRRGGNLIASITSKGDESCLVADRDTGSGSLQILRWVTNSLQEEHDNP</sequence>
<dbReference type="Proteomes" id="UP000285084">
    <property type="component" value="Unassembled WGS sequence"/>
</dbReference>
<reference evidence="1 2" key="1">
    <citation type="journal article" date="2018" name="Sci. Rep.">
        <title>Characterisation of pathogen-specific regions and novel effector candidates in Fusarium oxysporum f. sp. cepae.</title>
        <authorList>
            <person name="Armitage A.D."/>
            <person name="Taylor A."/>
            <person name="Sobczyk M.K."/>
            <person name="Baxter L."/>
            <person name="Greenfield B.P."/>
            <person name="Bates H.J."/>
            <person name="Wilson F."/>
            <person name="Jackson A.C."/>
            <person name="Ott S."/>
            <person name="Harrison R.J."/>
            <person name="Clarkson J.P."/>
        </authorList>
    </citation>
    <scope>NUCLEOTIDE SEQUENCE [LARGE SCALE GENOMIC DNA]</scope>
    <source>
        <strain evidence="1 2">Fo_A13</strain>
    </source>
</reference>
<evidence type="ECO:0000313" key="2">
    <source>
        <dbReference type="Proteomes" id="UP000285084"/>
    </source>
</evidence>
<protein>
    <submittedName>
        <fullName evidence="1">Uncharacterized protein</fullName>
    </submittedName>
</protein>
<dbReference type="AlphaFoldDB" id="A0A420P0U5"/>
<gene>
    <name evidence="1" type="ORF">BFJ69_g1114</name>
</gene>
<organism evidence="1 2">
    <name type="scientific">Fusarium oxysporum</name>
    <name type="common">Fusarium vascular wilt</name>
    <dbReference type="NCBI Taxonomy" id="5507"/>
    <lineage>
        <taxon>Eukaryota</taxon>
        <taxon>Fungi</taxon>
        <taxon>Dikarya</taxon>
        <taxon>Ascomycota</taxon>
        <taxon>Pezizomycotina</taxon>
        <taxon>Sordariomycetes</taxon>
        <taxon>Hypocreomycetidae</taxon>
        <taxon>Hypocreales</taxon>
        <taxon>Nectriaceae</taxon>
        <taxon>Fusarium</taxon>
        <taxon>Fusarium oxysporum species complex</taxon>
    </lineage>
</organism>
<dbReference type="EMBL" id="MRCX01000005">
    <property type="protein sequence ID" value="RKK86161.1"/>
    <property type="molecule type" value="Genomic_DNA"/>
</dbReference>
<accession>A0A420P0U5</accession>